<proteinExistence type="predicted"/>
<sequence>MYLFGIILLILLLAIILLLSLIPIKVYLNANSTDFPNFNIIFSWLYPFFQGKIYFNENSIITLNIYFFKKLFKTKPLTIKRHSNGNASDFIKNCRLNIIDLKTHYGFSDPSITGFICGIINTIPINSFKNNILNYPDFTTDTTYFDTTGIIEINMFYLLTQLVKSRFHTSSKNISYANK</sequence>
<dbReference type="Proteomes" id="UP000030012">
    <property type="component" value="Unassembled WGS sequence"/>
</dbReference>
<accession>A0A0A0I914</accession>
<dbReference type="RefSeq" id="WP_039254087.1">
    <property type="nucleotide sequence ID" value="NZ_JENJ01000015.1"/>
</dbReference>
<dbReference type="AlphaFoldDB" id="A0A0A0I914"/>
<gene>
    <name evidence="1" type="ORF">Z968_04930</name>
</gene>
<protein>
    <submittedName>
        <fullName evidence="1">Membrane protein</fullName>
    </submittedName>
</protein>
<organism evidence="1 2">
    <name type="scientific">Clostridium novyi A str. 4552</name>
    <dbReference type="NCBI Taxonomy" id="1444289"/>
    <lineage>
        <taxon>Bacteria</taxon>
        <taxon>Bacillati</taxon>
        <taxon>Bacillota</taxon>
        <taxon>Clostridia</taxon>
        <taxon>Eubacteriales</taxon>
        <taxon>Clostridiaceae</taxon>
        <taxon>Clostridium</taxon>
    </lineage>
</organism>
<dbReference type="EMBL" id="JENJ01000015">
    <property type="protein sequence ID" value="KGM97053.1"/>
    <property type="molecule type" value="Genomic_DNA"/>
</dbReference>
<name>A0A0A0I914_CLONO</name>
<comment type="caution">
    <text evidence="1">The sequence shown here is derived from an EMBL/GenBank/DDBJ whole genome shotgun (WGS) entry which is preliminary data.</text>
</comment>
<reference evidence="1 2" key="1">
    <citation type="submission" date="2014-01" db="EMBL/GenBank/DDBJ databases">
        <title>Plasmidome dynamics in the species complex Clostridium novyi sensu lato converts strains of independent lineages into distinctly different pathogens.</title>
        <authorList>
            <person name="Skarin H."/>
            <person name="Segerman B."/>
        </authorList>
    </citation>
    <scope>NUCLEOTIDE SEQUENCE [LARGE SCALE GENOMIC DNA]</scope>
    <source>
        <strain evidence="1 2">4552</strain>
    </source>
</reference>
<dbReference type="OrthoDB" id="1739345at2"/>
<evidence type="ECO:0000313" key="1">
    <source>
        <dbReference type="EMBL" id="KGM97053.1"/>
    </source>
</evidence>
<evidence type="ECO:0000313" key="2">
    <source>
        <dbReference type="Proteomes" id="UP000030012"/>
    </source>
</evidence>